<keyword evidence="9 19" id="KW-0808">Transferase</keyword>
<dbReference type="PRINTS" id="PR00344">
    <property type="entry name" value="BCTRLSENSOR"/>
</dbReference>
<dbReference type="NCBIfam" id="TIGR02966">
    <property type="entry name" value="phoR_proteo"/>
    <property type="match status" value="1"/>
</dbReference>
<keyword evidence="20" id="KW-1185">Reference proteome</keyword>
<evidence type="ECO:0000256" key="12">
    <source>
        <dbReference type="ARBA" id="ARBA00022777"/>
    </source>
</evidence>
<dbReference type="GO" id="GO:0004721">
    <property type="term" value="F:phosphoprotein phosphatase activity"/>
    <property type="evidence" value="ECO:0007669"/>
    <property type="project" value="InterPro"/>
</dbReference>
<keyword evidence="14" id="KW-1133">Transmembrane helix</keyword>
<reference evidence="19 20" key="1">
    <citation type="submission" date="2020-08" db="EMBL/GenBank/DDBJ databases">
        <title>Genomic Encyclopedia of Type Strains, Phase IV (KMG-IV): sequencing the most valuable type-strain genomes for metagenomic binning, comparative biology and taxonomic classification.</title>
        <authorList>
            <person name="Goeker M."/>
        </authorList>
    </citation>
    <scope>NUCLEOTIDE SEQUENCE [LARGE SCALE GENOMIC DNA]</scope>
    <source>
        <strain evidence="19 20">DSM 29781</strain>
    </source>
</reference>
<keyword evidence="16" id="KW-0472">Membrane</keyword>
<keyword evidence="11" id="KW-0547">Nucleotide-binding</keyword>
<evidence type="ECO:0000256" key="11">
    <source>
        <dbReference type="ARBA" id="ARBA00022741"/>
    </source>
</evidence>
<evidence type="ECO:0000256" key="15">
    <source>
        <dbReference type="ARBA" id="ARBA00023012"/>
    </source>
</evidence>
<dbReference type="FunFam" id="3.30.565.10:FF:000006">
    <property type="entry name" value="Sensor histidine kinase WalK"/>
    <property type="match status" value="1"/>
</dbReference>
<feature type="domain" description="Histidine kinase" evidence="18">
    <location>
        <begin position="207"/>
        <end position="422"/>
    </location>
</feature>
<evidence type="ECO:0000256" key="5">
    <source>
        <dbReference type="ARBA" id="ARBA00022448"/>
    </source>
</evidence>
<evidence type="ECO:0000256" key="14">
    <source>
        <dbReference type="ARBA" id="ARBA00022989"/>
    </source>
</evidence>
<dbReference type="InterPro" id="IPR021766">
    <property type="entry name" value="PhoR_N"/>
</dbReference>
<evidence type="ECO:0000256" key="9">
    <source>
        <dbReference type="ARBA" id="ARBA00022679"/>
    </source>
</evidence>
<dbReference type="SUPFAM" id="SSF55874">
    <property type="entry name" value="ATPase domain of HSP90 chaperone/DNA topoisomerase II/histidine kinase"/>
    <property type="match status" value="1"/>
</dbReference>
<dbReference type="InterPro" id="IPR035965">
    <property type="entry name" value="PAS-like_dom_sf"/>
</dbReference>
<dbReference type="SMART" id="SM00387">
    <property type="entry name" value="HATPase_c"/>
    <property type="match status" value="1"/>
</dbReference>
<dbReference type="InterPro" id="IPR005467">
    <property type="entry name" value="His_kinase_dom"/>
</dbReference>
<dbReference type="EC" id="2.7.13.3" evidence="3"/>
<evidence type="ECO:0000256" key="10">
    <source>
        <dbReference type="ARBA" id="ARBA00022692"/>
    </source>
</evidence>
<dbReference type="Pfam" id="PF00512">
    <property type="entry name" value="HisKA"/>
    <property type="match status" value="1"/>
</dbReference>
<evidence type="ECO:0000256" key="1">
    <source>
        <dbReference type="ARBA" id="ARBA00000085"/>
    </source>
</evidence>
<evidence type="ECO:0000256" key="7">
    <source>
        <dbReference type="ARBA" id="ARBA00022553"/>
    </source>
</evidence>
<dbReference type="GO" id="GO:0005886">
    <property type="term" value="C:plasma membrane"/>
    <property type="evidence" value="ECO:0007669"/>
    <property type="project" value="UniProtKB-SubCell"/>
</dbReference>
<keyword evidence="7" id="KW-0597">Phosphoprotein</keyword>
<evidence type="ECO:0000259" key="18">
    <source>
        <dbReference type="PROSITE" id="PS50109"/>
    </source>
</evidence>
<dbReference type="SUPFAM" id="SSF47384">
    <property type="entry name" value="Homodimeric domain of signal transducing histidine kinase"/>
    <property type="match status" value="1"/>
</dbReference>
<dbReference type="FunFam" id="1.10.287.130:FF:000008">
    <property type="entry name" value="Two-component sensor histidine kinase"/>
    <property type="match status" value="1"/>
</dbReference>
<keyword evidence="6" id="KW-1003">Cell membrane</keyword>
<comment type="subcellular location">
    <subcellularLocation>
        <location evidence="2">Cell inner membrane</location>
        <topology evidence="2">Multi-pass membrane protein</topology>
    </subcellularLocation>
</comment>
<evidence type="ECO:0000256" key="6">
    <source>
        <dbReference type="ARBA" id="ARBA00022475"/>
    </source>
</evidence>
<evidence type="ECO:0000256" key="3">
    <source>
        <dbReference type="ARBA" id="ARBA00012438"/>
    </source>
</evidence>
<dbReference type="InterPro" id="IPR036890">
    <property type="entry name" value="HATPase_C_sf"/>
</dbReference>
<dbReference type="EMBL" id="JACHGB010000003">
    <property type="protein sequence ID" value="MBB5271462.1"/>
    <property type="molecule type" value="Genomic_DNA"/>
</dbReference>
<dbReference type="InterPro" id="IPR003594">
    <property type="entry name" value="HATPase_dom"/>
</dbReference>
<dbReference type="Pfam" id="PF13188">
    <property type="entry name" value="PAS_8"/>
    <property type="match status" value="1"/>
</dbReference>
<keyword evidence="5" id="KW-0813">Transport</keyword>
<evidence type="ECO:0000256" key="17">
    <source>
        <dbReference type="ARBA" id="ARBA00025207"/>
    </source>
</evidence>
<organism evidence="19 20">
    <name type="scientific">Quisquiliibacterium transsilvanicum</name>
    <dbReference type="NCBI Taxonomy" id="1549638"/>
    <lineage>
        <taxon>Bacteria</taxon>
        <taxon>Pseudomonadati</taxon>
        <taxon>Pseudomonadota</taxon>
        <taxon>Betaproteobacteria</taxon>
        <taxon>Burkholderiales</taxon>
        <taxon>Burkholderiaceae</taxon>
        <taxon>Quisquiliibacterium</taxon>
    </lineage>
</organism>
<dbReference type="RefSeq" id="WP_183965868.1">
    <property type="nucleotide sequence ID" value="NZ_BAABEW010000001.1"/>
</dbReference>
<evidence type="ECO:0000313" key="20">
    <source>
        <dbReference type="Proteomes" id="UP000532440"/>
    </source>
</evidence>
<dbReference type="Proteomes" id="UP000532440">
    <property type="component" value="Unassembled WGS sequence"/>
</dbReference>
<dbReference type="PANTHER" id="PTHR45453:SF1">
    <property type="entry name" value="PHOSPHATE REGULON SENSOR PROTEIN PHOR"/>
    <property type="match status" value="1"/>
</dbReference>
<dbReference type="InterPro" id="IPR014310">
    <property type="entry name" value="Sig_transdc_His_kinase_PhoR"/>
</dbReference>
<dbReference type="GO" id="GO:0005524">
    <property type="term" value="F:ATP binding"/>
    <property type="evidence" value="ECO:0007669"/>
    <property type="project" value="UniProtKB-KW"/>
</dbReference>
<comment type="catalytic activity">
    <reaction evidence="1">
        <text>ATP + protein L-histidine = ADP + protein N-phospho-L-histidine.</text>
        <dbReference type="EC" id="2.7.13.3"/>
    </reaction>
</comment>
<dbReference type="InterPro" id="IPR050351">
    <property type="entry name" value="BphY/WalK/GraS-like"/>
</dbReference>
<proteinExistence type="predicted"/>
<dbReference type="CDD" id="cd00075">
    <property type="entry name" value="HATPase"/>
    <property type="match status" value="1"/>
</dbReference>
<dbReference type="Gene3D" id="1.10.287.130">
    <property type="match status" value="1"/>
</dbReference>
<protein>
    <recommendedName>
        <fullName evidence="4">Phosphate regulon sensor protein PhoR</fullName>
        <ecNumber evidence="3">2.7.13.3</ecNumber>
    </recommendedName>
</protein>
<gene>
    <name evidence="19" type="ORF">HNQ70_001472</name>
</gene>
<dbReference type="InterPro" id="IPR000014">
    <property type="entry name" value="PAS"/>
</dbReference>
<evidence type="ECO:0000256" key="8">
    <source>
        <dbReference type="ARBA" id="ARBA00022592"/>
    </source>
</evidence>
<keyword evidence="10" id="KW-0812">Transmembrane</keyword>
<comment type="function">
    <text evidence="17">Member of the two-component regulatory system PhoR/PhoB involved in the phosphate regulon genes expression. PhoR may function as a membrane-associated protein kinase that phosphorylates PhoB in response to environmental signals.</text>
</comment>
<sequence>MIWYRSLAPVAIALAIGAVLAALFSATAAAWWLAATMAFFGLAKAFYLDRLNHWAALPRNRDLPGAAGAWGVVFERLGRFSRSETANRNELTTELAQIHSAVDRLPDGLVVLDRFAHVEWCNNAAAELHGIFGSGRPIHHFIRQPEFIAYLEGSDYRAPPLLRLESRPGRLFELRLYRTDGEGRLLTTRDITEHAKLDAMRRDFVANVSHEIRTPVTVIGGFAETLLSLDLDDDTRREYLGTILRQSQTMQRLVEDLLTLSTLEHSTAAPEESRIDLHVMVNALADEARALSQGRHRISVRMDAPAPVWGVRGELESAVRNLLTNAVRYTPEGGRIDVDWRIRDGEGWLTVRDTGIGIGTEHLPRLAERFYRVDRGRSRDSGGTGLGLAITKHVMQRHGGSLHVDSRLGQGSAFSLRLPASRLLPEAPAEADAALAVDVHPPGSPRAASD</sequence>
<comment type="caution">
    <text evidence="19">The sequence shown here is derived from an EMBL/GenBank/DDBJ whole genome shotgun (WGS) entry which is preliminary data.</text>
</comment>
<dbReference type="PROSITE" id="PS50109">
    <property type="entry name" value="HIS_KIN"/>
    <property type="match status" value="1"/>
</dbReference>
<dbReference type="InterPro" id="IPR036097">
    <property type="entry name" value="HisK_dim/P_sf"/>
</dbReference>
<dbReference type="SUPFAM" id="SSF55785">
    <property type="entry name" value="PYP-like sensor domain (PAS domain)"/>
    <property type="match status" value="1"/>
</dbReference>
<dbReference type="Gene3D" id="3.30.565.10">
    <property type="entry name" value="Histidine kinase-like ATPase, C-terminal domain"/>
    <property type="match status" value="1"/>
</dbReference>
<dbReference type="SMART" id="SM00388">
    <property type="entry name" value="HisKA"/>
    <property type="match status" value="1"/>
</dbReference>
<keyword evidence="8" id="KW-0592">Phosphate transport</keyword>
<dbReference type="GO" id="GO:0006817">
    <property type="term" value="P:phosphate ion transport"/>
    <property type="evidence" value="ECO:0007669"/>
    <property type="project" value="UniProtKB-KW"/>
</dbReference>
<name>A0A7W8HGL6_9BURK</name>
<dbReference type="InterPro" id="IPR003661">
    <property type="entry name" value="HisK_dim/P_dom"/>
</dbReference>
<evidence type="ECO:0000256" key="4">
    <source>
        <dbReference type="ARBA" id="ARBA00019665"/>
    </source>
</evidence>
<dbReference type="PANTHER" id="PTHR45453">
    <property type="entry name" value="PHOSPHATE REGULON SENSOR PROTEIN PHOR"/>
    <property type="match status" value="1"/>
</dbReference>
<dbReference type="GO" id="GO:0000155">
    <property type="term" value="F:phosphorelay sensor kinase activity"/>
    <property type="evidence" value="ECO:0007669"/>
    <property type="project" value="InterPro"/>
</dbReference>
<keyword evidence="15" id="KW-0902">Two-component regulatory system</keyword>
<dbReference type="Gene3D" id="3.30.450.20">
    <property type="entry name" value="PAS domain"/>
    <property type="match status" value="1"/>
</dbReference>
<dbReference type="InterPro" id="IPR004358">
    <property type="entry name" value="Sig_transdc_His_kin-like_C"/>
</dbReference>
<evidence type="ECO:0000313" key="19">
    <source>
        <dbReference type="EMBL" id="MBB5271462.1"/>
    </source>
</evidence>
<accession>A0A7W8HGL6</accession>
<dbReference type="GO" id="GO:0016036">
    <property type="term" value="P:cellular response to phosphate starvation"/>
    <property type="evidence" value="ECO:0007669"/>
    <property type="project" value="TreeGrafter"/>
</dbReference>
<evidence type="ECO:0000256" key="13">
    <source>
        <dbReference type="ARBA" id="ARBA00022840"/>
    </source>
</evidence>
<dbReference type="CDD" id="cd00082">
    <property type="entry name" value="HisKA"/>
    <property type="match status" value="1"/>
</dbReference>
<evidence type="ECO:0000256" key="2">
    <source>
        <dbReference type="ARBA" id="ARBA00004429"/>
    </source>
</evidence>
<dbReference type="Pfam" id="PF11808">
    <property type="entry name" value="PhoR"/>
    <property type="match status" value="1"/>
</dbReference>
<dbReference type="Pfam" id="PF02518">
    <property type="entry name" value="HATPase_c"/>
    <property type="match status" value="1"/>
</dbReference>
<keyword evidence="12 19" id="KW-0418">Kinase</keyword>
<evidence type="ECO:0000256" key="16">
    <source>
        <dbReference type="ARBA" id="ARBA00023136"/>
    </source>
</evidence>
<dbReference type="AlphaFoldDB" id="A0A7W8HGL6"/>
<keyword evidence="13" id="KW-0067">ATP-binding</keyword>